<evidence type="ECO:0000313" key="6">
    <source>
        <dbReference type="EMBL" id="KKF40087.1"/>
    </source>
</evidence>
<evidence type="ECO:0000256" key="1">
    <source>
        <dbReference type="ARBA" id="ARBA00023015"/>
    </source>
</evidence>
<feature type="domain" description="HTH iclR-type" evidence="4">
    <location>
        <begin position="5"/>
        <end position="65"/>
    </location>
</feature>
<dbReference type="InterPro" id="IPR050707">
    <property type="entry name" value="HTH_MetabolicPath_Reg"/>
</dbReference>
<evidence type="ECO:0000259" key="4">
    <source>
        <dbReference type="PROSITE" id="PS51077"/>
    </source>
</evidence>
<dbReference type="InterPro" id="IPR036388">
    <property type="entry name" value="WH-like_DNA-bd_sf"/>
</dbReference>
<dbReference type="GO" id="GO:0003700">
    <property type="term" value="F:DNA-binding transcription factor activity"/>
    <property type="evidence" value="ECO:0007669"/>
    <property type="project" value="InterPro"/>
</dbReference>
<dbReference type="AlphaFoldDB" id="A0A0F8CMF1"/>
<dbReference type="InterPro" id="IPR036390">
    <property type="entry name" value="WH_DNA-bd_sf"/>
</dbReference>
<dbReference type="GO" id="GO:0003677">
    <property type="term" value="F:DNA binding"/>
    <property type="evidence" value="ECO:0007669"/>
    <property type="project" value="UniProtKB-KW"/>
</dbReference>
<dbReference type="InterPro" id="IPR001845">
    <property type="entry name" value="HTH_ArsR_DNA-bd_dom"/>
</dbReference>
<evidence type="ECO:0000256" key="3">
    <source>
        <dbReference type="ARBA" id="ARBA00023163"/>
    </source>
</evidence>
<dbReference type="SMART" id="SM00418">
    <property type="entry name" value="HTH_ARSR"/>
    <property type="match status" value="1"/>
</dbReference>
<keyword evidence="1" id="KW-0805">Transcription regulation</keyword>
<keyword evidence="7" id="KW-1185">Reference proteome</keyword>
<dbReference type="CDD" id="cd00090">
    <property type="entry name" value="HTH_ARSR"/>
    <property type="match status" value="1"/>
</dbReference>
<dbReference type="SUPFAM" id="SSF46785">
    <property type="entry name" value="Winged helix' DNA-binding domain"/>
    <property type="match status" value="1"/>
</dbReference>
<accession>A0A0F8CMF1</accession>
<dbReference type="SUPFAM" id="SSF55781">
    <property type="entry name" value="GAF domain-like"/>
    <property type="match status" value="1"/>
</dbReference>
<protein>
    <submittedName>
        <fullName evidence="6">Transcriptional regulator</fullName>
    </submittedName>
</protein>
<feature type="domain" description="IclR-ED" evidence="5">
    <location>
        <begin position="66"/>
        <end position="247"/>
    </location>
</feature>
<dbReference type="InterPro" id="IPR014757">
    <property type="entry name" value="Tscrpt_reg_IclR_C"/>
</dbReference>
<dbReference type="GO" id="GO:0045892">
    <property type="term" value="P:negative regulation of DNA-templated transcription"/>
    <property type="evidence" value="ECO:0007669"/>
    <property type="project" value="TreeGrafter"/>
</dbReference>
<dbReference type="PROSITE" id="PS51077">
    <property type="entry name" value="HTH_ICLR"/>
    <property type="match status" value="1"/>
</dbReference>
<dbReference type="PANTHER" id="PTHR30136:SF35">
    <property type="entry name" value="HTH-TYPE TRANSCRIPTIONAL REGULATOR RV1719"/>
    <property type="match status" value="1"/>
</dbReference>
<proteinExistence type="predicted"/>
<dbReference type="Pfam" id="PF09339">
    <property type="entry name" value="HTH_IclR"/>
    <property type="match status" value="1"/>
</dbReference>
<dbReference type="InterPro" id="IPR005471">
    <property type="entry name" value="Tscrpt_reg_IclR_N"/>
</dbReference>
<dbReference type="OrthoDB" id="14763at2157"/>
<reference evidence="6 7" key="1">
    <citation type="journal article" date="2015" name="Genome Announc.">
        <title>Draft genome sequence of a Halorubrum H3 strain isolated from the burlinskoye salt lake (Altai Krai, Russia).</title>
        <authorList>
            <person name="Rozanov A.S."/>
            <person name="Bryanskaya A.V."/>
            <person name="Malup T.K."/>
            <person name="Kotenko A.V."/>
            <person name="Peltek S.E."/>
        </authorList>
    </citation>
    <scope>NUCLEOTIDE SEQUENCE [LARGE SCALE GENOMIC DNA]</scope>
    <source>
        <strain evidence="6 7">H3</strain>
    </source>
</reference>
<sequence length="248" mass="26951">MDNTIGAGNKLILLIETLKQHGSLGVSELAAETGIPKSTVHAHLSTLGEHGYVVQDRSKAYRLSLQFLDIGSKVRETRGIYDEIVPKLDQVAEETNEKAWWTVEENGMAVFMAKSAGNRAIQTNARIGLHLELYQLAAGIAILANLPADRRAEILDGYEYPLPSGHDREEFESKLVSVRDEGVAYDTNSFIEGVTGIGVPLLDNTGTVHGAISISGPNNRLADEQDANKLTDLLRGISGELQVNLSYL</sequence>
<dbReference type="PANTHER" id="PTHR30136">
    <property type="entry name" value="HELIX-TURN-HELIX TRANSCRIPTIONAL REGULATOR, ICLR FAMILY"/>
    <property type="match status" value="1"/>
</dbReference>
<keyword evidence="3" id="KW-0804">Transcription</keyword>
<keyword evidence="2" id="KW-0238">DNA-binding</keyword>
<organism evidence="6 7">
    <name type="scientific">Halorubrum saccharovorum</name>
    <dbReference type="NCBI Taxonomy" id="2248"/>
    <lineage>
        <taxon>Archaea</taxon>
        <taxon>Methanobacteriati</taxon>
        <taxon>Methanobacteriota</taxon>
        <taxon>Stenosarchaea group</taxon>
        <taxon>Halobacteria</taxon>
        <taxon>Halobacteriales</taxon>
        <taxon>Haloferacaceae</taxon>
        <taxon>Halorubrum</taxon>
    </lineage>
</organism>
<dbReference type="PROSITE" id="PS51078">
    <property type="entry name" value="ICLR_ED"/>
    <property type="match status" value="1"/>
</dbReference>
<dbReference type="Pfam" id="PF01614">
    <property type="entry name" value="IclR_C"/>
    <property type="match status" value="1"/>
</dbReference>
<dbReference type="Proteomes" id="UP000053331">
    <property type="component" value="Unassembled WGS sequence"/>
</dbReference>
<dbReference type="Gene3D" id="1.10.10.10">
    <property type="entry name" value="Winged helix-like DNA-binding domain superfamily/Winged helix DNA-binding domain"/>
    <property type="match status" value="1"/>
</dbReference>
<dbReference type="InterPro" id="IPR011991">
    <property type="entry name" value="ArsR-like_HTH"/>
</dbReference>
<dbReference type="InterPro" id="IPR029016">
    <property type="entry name" value="GAF-like_dom_sf"/>
</dbReference>
<dbReference type="SMART" id="SM00346">
    <property type="entry name" value="HTH_ICLR"/>
    <property type="match status" value="1"/>
</dbReference>
<dbReference type="EMBL" id="JNFH02000002">
    <property type="protein sequence ID" value="KKF40087.1"/>
    <property type="molecule type" value="Genomic_DNA"/>
</dbReference>
<dbReference type="RefSeq" id="WP_050022965.1">
    <property type="nucleotide sequence ID" value="NZ_JNFH02000002.1"/>
</dbReference>
<gene>
    <name evidence="6" type="ORF">FK85_23330</name>
</gene>
<dbReference type="Gene3D" id="3.30.450.40">
    <property type="match status" value="1"/>
</dbReference>
<evidence type="ECO:0000259" key="5">
    <source>
        <dbReference type="PROSITE" id="PS51078"/>
    </source>
</evidence>
<evidence type="ECO:0000313" key="7">
    <source>
        <dbReference type="Proteomes" id="UP000053331"/>
    </source>
</evidence>
<name>A0A0F8CMF1_9EURY</name>
<evidence type="ECO:0000256" key="2">
    <source>
        <dbReference type="ARBA" id="ARBA00023125"/>
    </source>
</evidence>
<comment type="caution">
    <text evidence="6">The sequence shown here is derived from an EMBL/GenBank/DDBJ whole genome shotgun (WGS) entry which is preliminary data.</text>
</comment>